<proteinExistence type="predicted"/>
<feature type="compositionally biased region" description="Polar residues" evidence="1">
    <location>
        <begin position="401"/>
        <end position="413"/>
    </location>
</feature>
<accession>A0ABR1YG44</accession>
<feature type="compositionally biased region" description="Polar residues" evidence="1">
    <location>
        <begin position="425"/>
        <end position="445"/>
    </location>
</feature>
<feature type="transmembrane region" description="Helical" evidence="2">
    <location>
        <begin position="261"/>
        <end position="283"/>
    </location>
</feature>
<evidence type="ECO:0000313" key="3">
    <source>
        <dbReference type="EMBL" id="KAK8228956.1"/>
    </source>
</evidence>
<reference evidence="3 4" key="1">
    <citation type="submission" date="2024-04" db="EMBL/GenBank/DDBJ databases">
        <title>Phyllosticta paracitricarpa is synonymous to the EU quarantine fungus P. citricarpa based on phylogenomic analyses.</title>
        <authorList>
            <consortium name="Lawrence Berkeley National Laboratory"/>
            <person name="Van Ingen-Buijs V.A."/>
            <person name="Van Westerhoven A.C."/>
            <person name="Haridas S."/>
            <person name="Skiadas P."/>
            <person name="Martin F."/>
            <person name="Groenewald J.Z."/>
            <person name="Crous P.W."/>
            <person name="Seidl M.F."/>
        </authorList>
    </citation>
    <scope>NUCLEOTIDE SEQUENCE [LARGE SCALE GENOMIC DNA]</scope>
    <source>
        <strain evidence="3 4">CBS 123374</strain>
    </source>
</reference>
<keyword evidence="2" id="KW-1133">Transmembrane helix</keyword>
<sequence length="468" mass="52555">MGFEEIVFFNLKPENGTCEVDADIAGIGVVTSFFTLALVTTLASIYGAILDGVIGEETVLPDFINRMLQRKTGSVLRYKFHRDVLQKVMISLADQQVMTGFALIVCGYLRAAHDGIPSWDPYPDGSYRSKLRDAHFDLIVFLSCLATSSHLACVLVLKSYFKRNKIIMTVRMTLIVIFTILLAVTVGLSPPLSFGYRIVYDTYELKLTKTVSLSVLVMYLAILSFMVAIFVEEIHEKWKSTLHNLGSRIPPQYRPMWIQSFSAWCFSVLPTVQFISQLVYFTFSLILSAAQKFAEPPTDGEWPLCGLDSVSANKWGFGQTVPIFFLASPLFTWISEYHEIKHEKYHGVVDGEDFSSTVQLQSPIRPSSPLSEAHSLPVYRTSHNPKLDGSPTDDWHRQRMTRASSVSSLTRTSVDMAVQEMPDSESVSRIQSAQHPSTHQTPVVNTASFHGQNPIVADYLWIPQTDRD</sequence>
<keyword evidence="2" id="KW-0472">Membrane</keyword>
<gene>
    <name evidence="3" type="ORF">HDK90DRAFT_342669</name>
</gene>
<dbReference type="Proteomes" id="UP001492380">
    <property type="component" value="Unassembled WGS sequence"/>
</dbReference>
<keyword evidence="4" id="KW-1185">Reference proteome</keyword>
<keyword evidence="2" id="KW-0812">Transmembrane</keyword>
<feature type="transmembrane region" description="Helical" evidence="2">
    <location>
        <begin position="210"/>
        <end position="231"/>
    </location>
</feature>
<comment type="caution">
    <text evidence="3">The sequence shown here is derived from an EMBL/GenBank/DDBJ whole genome shotgun (WGS) entry which is preliminary data.</text>
</comment>
<organism evidence="3 4">
    <name type="scientific">Phyllosticta capitalensis</name>
    <dbReference type="NCBI Taxonomy" id="121624"/>
    <lineage>
        <taxon>Eukaryota</taxon>
        <taxon>Fungi</taxon>
        <taxon>Dikarya</taxon>
        <taxon>Ascomycota</taxon>
        <taxon>Pezizomycotina</taxon>
        <taxon>Dothideomycetes</taxon>
        <taxon>Dothideomycetes incertae sedis</taxon>
        <taxon>Botryosphaeriales</taxon>
        <taxon>Phyllostictaceae</taxon>
        <taxon>Phyllosticta</taxon>
    </lineage>
</organism>
<feature type="region of interest" description="Disordered" evidence="1">
    <location>
        <begin position="365"/>
        <end position="445"/>
    </location>
</feature>
<feature type="transmembrane region" description="Helical" evidence="2">
    <location>
        <begin position="169"/>
        <end position="190"/>
    </location>
</feature>
<evidence type="ECO:0000256" key="1">
    <source>
        <dbReference type="SAM" id="MobiDB-lite"/>
    </source>
</evidence>
<evidence type="ECO:0000313" key="4">
    <source>
        <dbReference type="Proteomes" id="UP001492380"/>
    </source>
</evidence>
<dbReference type="PANTHER" id="PTHR37577:SF1">
    <property type="entry name" value="INTEGRAL MEMBRANE PROTEIN"/>
    <property type="match status" value="1"/>
</dbReference>
<name>A0ABR1YG44_9PEZI</name>
<feature type="transmembrane region" description="Helical" evidence="2">
    <location>
        <begin position="138"/>
        <end position="157"/>
    </location>
</feature>
<protein>
    <submittedName>
        <fullName evidence="3">Uncharacterized protein</fullName>
    </submittedName>
</protein>
<dbReference type="EMBL" id="JBBWRZ010000009">
    <property type="protein sequence ID" value="KAK8228956.1"/>
    <property type="molecule type" value="Genomic_DNA"/>
</dbReference>
<dbReference type="InterPro" id="IPR053018">
    <property type="entry name" value="Elsinochrome_Biosynth-Asso"/>
</dbReference>
<evidence type="ECO:0000256" key="2">
    <source>
        <dbReference type="SAM" id="Phobius"/>
    </source>
</evidence>
<dbReference type="PANTHER" id="PTHR37577">
    <property type="entry name" value="INTEGRAL MEMBRANE PROTEIN"/>
    <property type="match status" value="1"/>
</dbReference>